<dbReference type="AlphaFoldDB" id="A0ABD1PVN8"/>
<feature type="transmembrane region" description="Helical" evidence="2">
    <location>
        <begin position="154"/>
        <end position="171"/>
    </location>
</feature>
<gene>
    <name evidence="3" type="ORF">Adt_43274</name>
</gene>
<dbReference type="PANTHER" id="PTHR36381">
    <property type="entry name" value="ETHYLENE-REGULATED TRANSCRIPT 2 (ERT2)"/>
    <property type="match status" value="1"/>
</dbReference>
<dbReference type="EMBL" id="JBFOLK010000013">
    <property type="protein sequence ID" value="KAL2467423.1"/>
    <property type="molecule type" value="Genomic_DNA"/>
</dbReference>
<feature type="transmembrane region" description="Helical" evidence="2">
    <location>
        <begin position="128"/>
        <end position="148"/>
    </location>
</feature>
<comment type="caution">
    <text evidence="3">The sequence shown here is derived from an EMBL/GenBank/DDBJ whole genome shotgun (WGS) entry which is preliminary data.</text>
</comment>
<evidence type="ECO:0000313" key="3">
    <source>
        <dbReference type="EMBL" id="KAL2467423.1"/>
    </source>
</evidence>
<evidence type="ECO:0000256" key="2">
    <source>
        <dbReference type="SAM" id="Phobius"/>
    </source>
</evidence>
<keyword evidence="2" id="KW-0812">Transmembrane</keyword>
<keyword evidence="2" id="KW-0472">Membrane</keyword>
<proteinExistence type="predicted"/>
<protein>
    <submittedName>
        <fullName evidence="3">Ethylene-responsive nuclear protein/ethylene-regulated nuclear protein (ERT2)</fullName>
    </submittedName>
</protein>
<feature type="region of interest" description="Disordered" evidence="1">
    <location>
        <begin position="249"/>
        <end position="270"/>
    </location>
</feature>
<dbReference type="PANTHER" id="PTHR36381:SF1">
    <property type="entry name" value="ETHYLENE-REGULATED TRANSCRIPT 2 (ERT2)"/>
    <property type="match status" value="1"/>
</dbReference>
<evidence type="ECO:0000313" key="4">
    <source>
        <dbReference type="Proteomes" id="UP001604336"/>
    </source>
</evidence>
<sequence length="270" mass="29989">MPFPWKKTKSSRISQLVNDHLQKRQGDSSLVVETGFPTSLVDFAIKNGDKLKKQSKKKREKPPLIPLENEHNDPVILQSSDILPSPSFTPSSSPSRCPLPSCSLLHPKTRDFDEVAVGANESGVGRRVVCANGVAVAVVKVVLVVVFALGMKKFVVGITISAFLLIFLEYVGKNACGILNPCSDAQRRLRMIVQRIQRFFRFKEDNSDQNNENCFDPGCSGFKKCESMSSFQETESYGTRLWGERDNGRAHLQRENGMSRNRLKEGGNGG</sequence>
<accession>A0ABD1PVN8</accession>
<reference evidence="4" key="1">
    <citation type="submission" date="2024-07" db="EMBL/GenBank/DDBJ databases">
        <title>Two chromosome-level genome assemblies of Korean endemic species Abeliophyllum distichum and Forsythia ovata (Oleaceae).</title>
        <authorList>
            <person name="Jang H."/>
        </authorList>
    </citation>
    <scope>NUCLEOTIDE SEQUENCE [LARGE SCALE GENOMIC DNA]</scope>
</reference>
<keyword evidence="2" id="KW-1133">Transmembrane helix</keyword>
<keyword evidence="4" id="KW-1185">Reference proteome</keyword>
<evidence type="ECO:0000256" key="1">
    <source>
        <dbReference type="SAM" id="MobiDB-lite"/>
    </source>
</evidence>
<organism evidence="3 4">
    <name type="scientific">Abeliophyllum distichum</name>
    <dbReference type="NCBI Taxonomy" id="126358"/>
    <lineage>
        <taxon>Eukaryota</taxon>
        <taxon>Viridiplantae</taxon>
        <taxon>Streptophyta</taxon>
        <taxon>Embryophyta</taxon>
        <taxon>Tracheophyta</taxon>
        <taxon>Spermatophyta</taxon>
        <taxon>Magnoliopsida</taxon>
        <taxon>eudicotyledons</taxon>
        <taxon>Gunneridae</taxon>
        <taxon>Pentapetalae</taxon>
        <taxon>asterids</taxon>
        <taxon>lamiids</taxon>
        <taxon>Lamiales</taxon>
        <taxon>Oleaceae</taxon>
        <taxon>Forsythieae</taxon>
        <taxon>Abeliophyllum</taxon>
    </lineage>
</organism>
<name>A0ABD1PVN8_9LAMI</name>
<dbReference type="Proteomes" id="UP001604336">
    <property type="component" value="Unassembled WGS sequence"/>
</dbReference>